<feature type="domain" description="ChrB N-terminal" evidence="2">
    <location>
        <begin position="2"/>
        <end position="88"/>
    </location>
</feature>
<protein>
    <submittedName>
        <fullName evidence="3">Chromate resistance protein</fullName>
    </submittedName>
</protein>
<organism evidence="3 4">
    <name type="scientific">Thioploca ingrica</name>
    <dbReference type="NCBI Taxonomy" id="40754"/>
    <lineage>
        <taxon>Bacteria</taxon>
        <taxon>Pseudomonadati</taxon>
        <taxon>Pseudomonadota</taxon>
        <taxon>Gammaproteobacteria</taxon>
        <taxon>Thiotrichales</taxon>
        <taxon>Thiotrichaceae</taxon>
        <taxon>Thioploca</taxon>
    </lineage>
</organism>
<dbReference type="HOGENOM" id="CLU_079058_0_0_6"/>
<dbReference type="Pfam" id="PF20229">
    <property type="entry name" value="ChrB_N"/>
    <property type="match status" value="1"/>
</dbReference>
<sequence>MRVWRALRSLGCATLRDGVYLLPDSPDHAATLQSVAEETLAVHGSAEIYRLAGCDAIQDAALRALFNRSNDYAEMAKEVQTFRTELTTLAGTTVNRRMQSLTRRFEQVTRVDFFADEAQQQMLAILEDLQRSINRHYSPDEPIAKDSPIPRLNPADYRGRIWATRKRPWIDRLASAWLIWRYIDSEATFIWLESPTDCQADWLSFDFDGAAFSHMGTKVTFETLLTSFKLEENVALCRLGALVHFLDVGGVPVSDAPGVEAILAGARAAYPDDDALFEAVSKVFDWIIGNYIESNQEKNHE</sequence>
<dbReference type="Proteomes" id="UP000031623">
    <property type="component" value="Chromosome"/>
</dbReference>
<name>A0A090BVJ7_9GAMM</name>
<reference evidence="3 4" key="1">
    <citation type="journal article" date="2014" name="ISME J.">
        <title>Ecophysiology of Thioploca ingrica as revealed by the complete genome sequence supplemented with proteomic evidence.</title>
        <authorList>
            <person name="Kojima H."/>
            <person name="Ogura Y."/>
            <person name="Yamamoto N."/>
            <person name="Togashi T."/>
            <person name="Mori H."/>
            <person name="Watanabe T."/>
            <person name="Nemoto F."/>
            <person name="Kurokawa K."/>
            <person name="Hayashi T."/>
            <person name="Fukui M."/>
        </authorList>
    </citation>
    <scope>NUCLEOTIDE SEQUENCE [LARGE SCALE GENOMIC DNA]</scope>
</reference>
<dbReference type="Pfam" id="PF09828">
    <property type="entry name" value="ChrB_C"/>
    <property type="match status" value="1"/>
</dbReference>
<proteinExistence type="predicted"/>
<evidence type="ECO:0000259" key="2">
    <source>
        <dbReference type="Pfam" id="PF20229"/>
    </source>
</evidence>
<accession>A0A090BVJ7</accession>
<gene>
    <name evidence="3" type="ORF">THII_2679</name>
</gene>
<dbReference type="InterPro" id="IPR018634">
    <property type="entry name" value="ChrB_C"/>
</dbReference>
<dbReference type="STRING" id="40754.THII_2679"/>
<evidence type="ECO:0000259" key="1">
    <source>
        <dbReference type="Pfam" id="PF09828"/>
    </source>
</evidence>
<dbReference type="InterPro" id="IPR046858">
    <property type="entry name" value="ChrB_N"/>
</dbReference>
<feature type="domain" description="ChrB C-terminal" evidence="1">
    <location>
        <begin position="162"/>
        <end position="287"/>
    </location>
</feature>
<dbReference type="EMBL" id="AP014633">
    <property type="protein sequence ID" value="BAP56976.1"/>
    <property type="molecule type" value="Genomic_DNA"/>
</dbReference>
<dbReference type="AlphaFoldDB" id="A0A090BVJ7"/>
<evidence type="ECO:0000313" key="3">
    <source>
        <dbReference type="EMBL" id="BAP56976.1"/>
    </source>
</evidence>
<keyword evidence="4" id="KW-1185">Reference proteome</keyword>
<dbReference type="KEGG" id="tig:THII_2679"/>
<evidence type="ECO:0000313" key="4">
    <source>
        <dbReference type="Proteomes" id="UP000031623"/>
    </source>
</evidence>